<gene>
    <name evidence="13" type="primary">RNH2A</name>
    <name evidence="13" type="ORF">TR153376</name>
</gene>
<comment type="function">
    <text evidence="8">Catalytic subunit of RNase HII, an endonuclease that specifically degrades the RNA of RNA:DNA hybrids. Participates in DNA replication, possibly by mediating the removal of lagging-strand Okazaki fragment RNA primers during DNA replication. Mediates the excision of single ribonucleotides from DNA:RNA duplexes.</text>
</comment>
<dbReference type="FunFam" id="3.30.420.10:FF:000016">
    <property type="entry name" value="Ribonuclease"/>
    <property type="match status" value="1"/>
</dbReference>
<dbReference type="InterPro" id="IPR004649">
    <property type="entry name" value="RNase_H2_suA"/>
</dbReference>
<dbReference type="Pfam" id="PF01351">
    <property type="entry name" value="RNase_HII"/>
    <property type="match status" value="1"/>
</dbReference>
<evidence type="ECO:0000259" key="12">
    <source>
        <dbReference type="PROSITE" id="PS51975"/>
    </source>
</evidence>
<comment type="similarity">
    <text evidence="3">Belongs to the RNase HII family. Eukaryotic subfamily.</text>
</comment>
<dbReference type="CDD" id="cd07181">
    <property type="entry name" value="RNase_HII_eukaryota_like"/>
    <property type="match status" value="1"/>
</dbReference>
<reference evidence="13" key="1">
    <citation type="submission" date="2016-01" db="EMBL/GenBank/DDBJ databases">
        <title>Reference transcriptome for the parasite Schistocephalus solidus: insights into the molecular evolution of parasitism.</title>
        <authorList>
            <person name="Hebert F.O."/>
            <person name="Grambauer S."/>
            <person name="Barber I."/>
            <person name="Landry C.R."/>
            <person name="Aubin-Horth N."/>
        </authorList>
    </citation>
    <scope>NUCLEOTIDE SEQUENCE</scope>
</reference>
<dbReference type="Gene3D" id="3.30.420.10">
    <property type="entry name" value="Ribonuclease H-like superfamily/Ribonuclease H"/>
    <property type="match status" value="1"/>
</dbReference>
<comment type="function">
    <text evidence="10">Endonuclease that specifically degrades the RNA of RNA-DNA hybrids.</text>
</comment>
<dbReference type="InterPro" id="IPR036397">
    <property type="entry name" value="RNaseH_sf"/>
</dbReference>
<dbReference type="GO" id="GO:0046872">
    <property type="term" value="F:metal ion binding"/>
    <property type="evidence" value="ECO:0007669"/>
    <property type="project" value="UniProtKB-KW"/>
</dbReference>
<dbReference type="PANTHER" id="PTHR10954">
    <property type="entry name" value="RIBONUCLEASE H2 SUBUNIT A"/>
    <property type="match status" value="1"/>
</dbReference>
<dbReference type="GO" id="GO:0043137">
    <property type="term" value="P:DNA replication, removal of RNA primer"/>
    <property type="evidence" value="ECO:0007669"/>
    <property type="project" value="TreeGrafter"/>
</dbReference>
<keyword evidence="6 9" id="KW-0255">Endonuclease</keyword>
<protein>
    <recommendedName>
        <fullName evidence="10">Ribonuclease</fullName>
        <ecNumber evidence="10">3.1.26.4</ecNumber>
    </recommendedName>
</protein>
<proteinExistence type="inferred from homology"/>
<dbReference type="AlphaFoldDB" id="A0A0X3P9M6"/>
<dbReference type="InterPro" id="IPR023160">
    <property type="entry name" value="RNase_HII_hlx-loop-hlx_cap_dom"/>
</dbReference>
<keyword evidence="5 9" id="KW-0479">Metal-binding</keyword>
<dbReference type="InterPro" id="IPR012337">
    <property type="entry name" value="RNaseH-like_sf"/>
</dbReference>
<evidence type="ECO:0000256" key="9">
    <source>
        <dbReference type="PROSITE-ProRule" id="PRU01319"/>
    </source>
</evidence>
<dbReference type="EC" id="3.1.26.4" evidence="10"/>
<dbReference type="NCBIfam" id="TIGR00729">
    <property type="entry name" value="ribonuclease HII"/>
    <property type="match status" value="1"/>
</dbReference>
<feature type="binding site" evidence="9">
    <location>
        <position position="181"/>
    </location>
    <ligand>
        <name>a divalent metal cation</name>
        <dbReference type="ChEBI" id="CHEBI:60240"/>
    </ligand>
</feature>
<dbReference type="Gene3D" id="1.10.10.460">
    <property type="entry name" value="Ribonuclease hii. Domain 2"/>
    <property type="match status" value="1"/>
</dbReference>
<keyword evidence="4 9" id="KW-0540">Nuclease</keyword>
<dbReference type="GO" id="GO:0003723">
    <property type="term" value="F:RNA binding"/>
    <property type="evidence" value="ECO:0007669"/>
    <property type="project" value="UniProtKB-UniRule"/>
</dbReference>
<evidence type="ECO:0000256" key="8">
    <source>
        <dbReference type="ARBA" id="ARBA00024981"/>
    </source>
</evidence>
<sequence length="359" mass="39458">MAPVDPLITEETTTDVAGTPEKEEETPQLRPAFLAYSGFLSDCLAANGDSRTTSSIQFLSTAVKKEPCMLGIDEAGRGPVLGPMLYASAVASTGKIEALRGMGLADSKQLTEEKREELLEKMLANSEWIAYSIHSISPMEITEKMLSSTKISLNVISQNSAIGLIHSALDQNVNLTEVYVDTVGKAETYQAYLQSLFPKIKITVESKADATYPIVSAASIFAKVTRDRLLARWPKAGRGVIPPNTPLGSGYPGDPLTKQYLRICLDPIFGFPPLVRSSWSTAQTILEERAVRVLWEDDVDTAAYEAKKRTKKRQEEERLHAVSGSVKISGFFKAEAPKYDFSKRQPFFLRAGLSHVTDF</sequence>
<dbReference type="FunFam" id="1.10.10.460:FF:000001">
    <property type="entry name" value="Ribonuclease"/>
    <property type="match status" value="1"/>
</dbReference>
<evidence type="ECO:0000313" key="13">
    <source>
        <dbReference type="EMBL" id="JAP48418.1"/>
    </source>
</evidence>
<keyword evidence="7 9" id="KW-0378">Hydrolase</keyword>
<dbReference type="InterPro" id="IPR001352">
    <property type="entry name" value="RNase_HII/HIII"/>
</dbReference>
<evidence type="ECO:0000256" key="1">
    <source>
        <dbReference type="ARBA" id="ARBA00000077"/>
    </source>
</evidence>
<evidence type="ECO:0000256" key="5">
    <source>
        <dbReference type="ARBA" id="ARBA00022723"/>
    </source>
</evidence>
<name>A0A0X3P9M6_SCHSO</name>
<comment type="cofactor">
    <cofactor evidence="2">
        <name>Mg(2+)</name>
        <dbReference type="ChEBI" id="CHEBI:18420"/>
    </cofactor>
</comment>
<feature type="binding site" evidence="9">
    <location>
        <position position="73"/>
    </location>
    <ligand>
        <name>a divalent metal cation</name>
        <dbReference type="ChEBI" id="CHEBI:60240"/>
    </ligand>
</feature>
<dbReference type="EMBL" id="GEEE01014807">
    <property type="protein sequence ID" value="JAP48418.1"/>
    <property type="molecule type" value="Transcribed_RNA"/>
</dbReference>
<evidence type="ECO:0000256" key="11">
    <source>
        <dbReference type="SAM" id="MobiDB-lite"/>
    </source>
</evidence>
<accession>A0A0X3P9M6</accession>
<feature type="region of interest" description="Disordered" evidence="11">
    <location>
        <begin position="1"/>
        <end position="28"/>
    </location>
</feature>
<evidence type="ECO:0000256" key="10">
    <source>
        <dbReference type="RuleBase" id="RU003515"/>
    </source>
</evidence>
<evidence type="ECO:0000256" key="4">
    <source>
        <dbReference type="ARBA" id="ARBA00022722"/>
    </source>
</evidence>
<organism evidence="13">
    <name type="scientific">Schistocephalus solidus</name>
    <name type="common">Tapeworm</name>
    <dbReference type="NCBI Taxonomy" id="70667"/>
    <lineage>
        <taxon>Eukaryota</taxon>
        <taxon>Metazoa</taxon>
        <taxon>Spiralia</taxon>
        <taxon>Lophotrochozoa</taxon>
        <taxon>Platyhelminthes</taxon>
        <taxon>Cestoda</taxon>
        <taxon>Eucestoda</taxon>
        <taxon>Diphyllobothriidea</taxon>
        <taxon>Diphyllobothriidae</taxon>
        <taxon>Schistocephalus</taxon>
    </lineage>
</organism>
<dbReference type="GO" id="GO:0006298">
    <property type="term" value="P:mismatch repair"/>
    <property type="evidence" value="ECO:0007669"/>
    <property type="project" value="TreeGrafter"/>
</dbReference>
<dbReference type="InterPro" id="IPR024567">
    <property type="entry name" value="RNase_HII/HIII_dom"/>
</dbReference>
<dbReference type="PANTHER" id="PTHR10954:SF7">
    <property type="entry name" value="RIBONUCLEASE H2 SUBUNIT A"/>
    <property type="match status" value="1"/>
</dbReference>
<evidence type="ECO:0000256" key="6">
    <source>
        <dbReference type="ARBA" id="ARBA00022759"/>
    </source>
</evidence>
<evidence type="ECO:0000256" key="3">
    <source>
        <dbReference type="ARBA" id="ARBA00007058"/>
    </source>
</evidence>
<comment type="catalytic activity">
    <reaction evidence="1 9 10">
        <text>Endonucleolytic cleavage to 5'-phosphomonoester.</text>
        <dbReference type="EC" id="3.1.26.4"/>
    </reaction>
</comment>
<feature type="binding site" evidence="9">
    <location>
        <position position="74"/>
    </location>
    <ligand>
        <name>a divalent metal cation</name>
        <dbReference type="ChEBI" id="CHEBI:60240"/>
    </ligand>
</feature>
<dbReference type="GO" id="GO:0004523">
    <property type="term" value="F:RNA-DNA hybrid ribonuclease activity"/>
    <property type="evidence" value="ECO:0007669"/>
    <property type="project" value="UniProtKB-UniRule"/>
</dbReference>
<dbReference type="SUPFAM" id="SSF53098">
    <property type="entry name" value="Ribonuclease H-like"/>
    <property type="match status" value="1"/>
</dbReference>
<evidence type="ECO:0000256" key="7">
    <source>
        <dbReference type="ARBA" id="ARBA00022801"/>
    </source>
</evidence>
<evidence type="ECO:0000256" key="2">
    <source>
        <dbReference type="ARBA" id="ARBA00001946"/>
    </source>
</evidence>
<feature type="domain" description="RNase H type-2" evidence="12">
    <location>
        <begin position="67"/>
        <end position="291"/>
    </location>
</feature>
<dbReference type="PROSITE" id="PS51975">
    <property type="entry name" value="RNASE_H_2"/>
    <property type="match status" value="1"/>
</dbReference>
<comment type="cofactor">
    <cofactor evidence="9">
        <name>Mn(2+)</name>
        <dbReference type="ChEBI" id="CHEBI:29035"/>
    </cofactor>
    <cofactor evidence="9">
        <name>Mg(2+)</name>
        <dbReference type="ChEBI" id="CHEBI:18420"/>
    </cofactor>
    <text evidence="9">Manganese or magnesium. Binds 1 divalent metal ion per monomer in the absence of substrate. May bind a second metal ion after substrate binding.</text>
</comment>
<dbReference type="GO" id="GO:0032299">
    <property type="term" value="C:ribonuclease H2 complex"/>
    <property type="evidence" value="ECO:0007669"/>
    <property type="project" value="UniProtKB-ARBA"/>
</dbReference>